<evidence type="ECO:0000256" key="5">
    <source>
        <dbReference type="ARBA" id="ARBA00022801"/>
    </source>
</evidence>
<comment type="catalytic activity">
    <reaction evidence="10 12">
        <text>ATP + H2O = ADP + phosphate + H(+)</text>
        <dbReference type="Rhea" id="RHEA:13065"/>
        <dbReference type="ChEBI" id="CHEBI:15377"/>
        <dbReference type="ChEBI" id="CHEBI:15378"/>
        <dbReference type="ChEBI" id="CHEBI:30616"/>
        <dbReference type="ChEBI" id="CHEBI:43474"/>
        <dbReference type="ChEBI" id="CHEBI:456216"/>
        <dbReference type="EC" id="5.6.2.3"/>
    </reaction>
</comment>
<evidence type="ECO:0000259" key="14">
    <source>
        <dbReference type="PROSITE" id="PS51199"/>
    </source>
</evidence>
<evidence type="ECO:0000313" key="16">
    <source>
        <dbReference type="Proteomes" id="UP000823629"/>
    </source>
</evidence>
<dbReference type="GO" id="GO:0043139">
    <property type="term" value="F:5'-3' DNA helicase activity"/>
    <property type="evidence" value="ECO:0007669"/>
    <property type="project" value="UniProtKB-EC"/>
</dbReference>
<dbReference type="CDD" id="cd00984">
    <property type="entry name" value="DnaB_C"/>
    <property type="match status" value="1"/>
</dbReference>
<sequence>MPASSTDLQEAERALLAGCIIDKDIYYRAIGTIGPDDFASDINRLIFNDLVELRTSTGQADYATLSEYMQGKKDLDRVGGKDYLLDLSTSYQPSVEEIDNYINLVRDKSLARRFFSLCDHIKEEYNSKPIKDVSSFIGEAEKKIIAVTTERRTSNFRDPKSVITSLRKSMEAEQQFRKENNIKTPYLSGYSTGFSDVDKLTGGFHPGDLIILAARPSVGKTALALNFAQKIAGSGKYSVGFFSLEMKAELLMRRLLSMESRLTQTQINELNMQDESYMSPGKEKELYALSSAIERLSREQLYIVDSSKLTINDITTQARQLKERHSNLALIVVDYLGYITPVNTSSQTTREQEVANITKGLKQLARDLNVPVLCLSQLRRPPNSKTKPPRPSMSELRESGEIEQTADMVFLIHRDDYFQKEGEDGQKGQYNGASSSITYNEMSPTTLILDKNRNGKTGEINFNYYKQYSRFELVADPNEYGSEE</sequence>
<dbReference type="SUPFAM" id="SSF52540">
    <property type="entry name" value="P-loop containing nucleoside triphosphate hydrolases"/>
    <property type="match status" value="1"/>
</dbReference>
<protein>
    <recommendedName>
        <fullName evidence="11 12">Replicative DNA helicase</fullName>
        <ecNumber evidence="11 12">5.6.2.3</ecNumber>
    </recommendedName>
</protein>
<keyword evidence="7 12" id="KW-0067">ATP-binding</keyword>
<dbReference type="InterPro" id="IPR016136">
    <property type="entry name" value="DNA_helicase_N/primase_C"/>
</dbReference>
<evidence type="ECO:0000256" key="1">
    <source>
        <dbReference type="ARBA" id="ARBA00008428"/>
    </source>
</evidence>
<feature type="region of interest" description="Disordered" evidence="13">
    <location>
        <begin position="379"/>
        <end position="399"/>
    </location>
</feature>
<dbReference type="SMART" id="SM00382">
    <property type="entry name" value="AAA"/>
    <property type="match status" value="1"/>
</dbReference>
<dbReference type="EMBL" id="JADING010000087">
    <property type="protein sequence ID" value="MBO8414443.1"/>
    <property type="molecule type" value="Genomic_DNA"/>
</dbReference>
<keyword evidence="9" id="KW-0413">Isomerase</keyword>
<dbReference type="Gene3D" id="3.40.50.300">
    <property type="entry name" value="P-loop containing nucleotide triphosphate hydrolases"/>
    <property type="match status" value="1"/>
</dbReference>
<dbReference type="GO" id="GO:1990077">
    <property type="term" value="C:primosome complex"/>
    <property type="evidence" value="ECO:0007669"/>
    <property type="project" value="UniProtKB-UniRule"/>
</dbReference>
<dbReference type="Gene3D" id="1.10.860.10">
    <property type="entry name" value="DNAb Helicase, Chain A"/>
    <property type="match status" value="1"/>
</dbReference>
<dbReference type="GO" id="GO:0005829">
    <property type="term" value="C:cytosol"/>
    <property type="evidence" value="ECO:0007669"/>
    <property type="project" value="TreeGrafter"/>
</dbReference>
<accession>A0A9D9GR99</accession>
<dbReference type="PANTHER" id="PTHR30153:SF2">
    <property type="entry name" value="REPLICATIVE DNA HELICASE"/>
    <property type="match status" value="1"/>
</dbReference>
<keyword evidence="3 12" id="KW-0235">DNA replication</keyword>
<evidence type="ECO:0000313" key="15">
    <source>
        <dbReference type="EMBL" id="MBO8414443.1"/>
    </source>
</evidence>
<evidence type="ECO:0000256" key="6">
    <source>
        <dbReference type="ARBA" id="ARBA00022806"/>
    </source>
</evidence>
<gene>
    <name evidence="15" type="primary">dnaB</name>
    <name evidence="15" type="ORF">IAC78_03105</name>
</gene>
<organism evidence="15 16">
    <name type="scientific">Candidatus Scatoplasma merdavium</name>
    <dbReference type="NCBI Taxonomy" id="2840932"/>
    <lineage>
        <taxon>Bacteria</taxon>
        <taxon>Bacillati</taxon>
        <taxon>Bacillota</taxon>
        <taxon>Bacilli</taxon>
        <taxon>Bacillales</taxon>
        <taxon>Candidatus Scatoplasma</taxon>
    </lineage>
</organism>
<reference evidence="15" key="2">
    <citation type="journal article" date="2021" name="PeerJ">
        <title>Extensive microbial diversity within the chicken gut microbiome revealed by metagenomics and culture.</title>
        <authorList>
            <person name="Gilroy R."/>
            <person name="Ravi A."/>
            <person name="Getino M."/>
            <person name="Pursley I."/>
            <person name="Horton D.L."/>
            <person name="Alikhan N.F."/>
            <person name="Baker D."/>
            <person name="Gharbi K."/>
            <person name="Hall N."/>
            <person name="Watson M."/>
            <person name="Adriaenssens E.M."/>
            <person name="Foster-Nyarko E."/>
            <person name="Jarju S."/>
            <person name="Secka A."/>
            <person name="Antonio M."/>
            <person name="Oren A."/>
            <person name="Chaudhuri R.R."/>
            <person name="La Ragione R."/>
            <person name="Hildebrand F."/>
            <person name="Pallen M.J."/>
        </authorList>
    </citation>
    <scope>NUCLEOTIDE SEQUENCE</scope>
    <source>
        <strain evidence="15">1748</strain>
    </source>
</reference>
<dbReference type="InterPro" id="IPR027417">
    <property type="entry name" value="P-loop_NTPase"/>
</dbReference>
<keyword evidence="8 12" id="KW-0238">DNA-binding</keyword>
<dbReference type="SUPFAM" id="SSF48024">
    <property type="entry name" value="N-terminal domain of DnaB helicase"/>
    <property type="match status" value="1"/>
</dbReference>
<keyword evidence="2 12" id="KW-0639">Primosome</keyword>
<dbReference type="GO" id="GO:0003677">
    <property type="term" value="F:DNA binding"/>
    <property type="evidence" value="ECO:0007669"/>
    <property type="project" value="UniProtKB-UniRule"/>
</dbReference>
<keyword evidence="4 12" id="KW-0547">Nucleotide-binding</keyword>
<reference evidence="15" key="1">
    <citation type="submission" date="2020-10" db="EMBL/GenBank/DDBJ databases">
        <authorList>
            <person name="Gilroy R."/>
        </authorList>
    </citation>
    <scope>NUCLEOTIDE SEQUENCE</scope>
    <source>
        <strain evidence="15">1748</strain>
    </source>
</reference>
<evidence type="ECO:0000256" key="9">
    <source>
        <dbReference type="ARBA" id="ARBA00023235"/>
    </source>
</evidence>
<evidence type="ECO:0000256" key="4">
    <source>
        <dbReference type="ARBA" id="ARBA00022741"/>
    </source>
</evidence>
<keyword evidence="6 12" id="KW-0347">Helicase</keyword>
<dbReference type="AlphaFoldDB" id="A0A9D9GR99"/>
<dbReference type="Pfam" id="PF03796">
    <property type="entry name" value="DnaB_C"/>
    <property type="match status" value="1"/>
</dbReference>
<dbReference type="EC" id="5.6.2.3" evidence="11 12"/>
<comment type="similarity">
    <text evidence="1 12">Belongs to the helicase family. DnaB subfamily.</text>
</comment>
<dbReference type="InterPro" id="IPR007693">
    <property type="entry name" value="DNA_helicase_DnaB-like_N"/>
</dbReference>
<dbReference type="NCBIfam" id="TIGR00665">
    <property type="entry name" value="DnaB"/>
    <property type="match status" value="1"/>
</dbReference>
<dbReference type="GO" id="GO:0006269">
    <property type="term" value="P:DNA replication, synthesis of primer"/>
    <property type="evidence" value="ECO:0007669"/>
    <property type="project" value="UniProtKB-UniRule"/>
</dbReference>
<evidence type="ECO:0000256" key="8">
    <source>
        <dbReference type="ARBA" id="ARBA00023125"/>
    </source>
</evidence>
<dbReference type="PANTHER" id="PTHR30153">
    <property type="entry name" value="REPLICATIVE DNA HELICASE DNAB"/>
    <property type="match status" value="1"/>
</dbReference>
<evidence type="ECO:0000256" key="12">
    <source>
        <dbReference type="RuleBase" id="RU362085"/>
    </source>
</evidence>
<comment type="function">
    <text evidence="12">The main replicative DNA helicase, it participates in initiation and elongation during chromosome replication. Travels ahead of the DNA replisome, separating dsDNA into templates for DNA synthesis. A processive ATP-dependent 5'-3' DNA helicase it has DNA-dependent ATPase activity.</text>
</comment>
<evidence type="ECO:0000256" key="2">
    <source>
        <dbReference type="ARBA" id="ARBA00022515"/>
    </source>
</evidence>
<dbReference type="PROSITE" id="PS51199">
    <property type="entry name" value="SF4_HELICASE"/>
    <property type="match status" value="1"/>
</dbReference>
<dbReference type="GO" id="GO:0016787">
    <property type="term" value="F:hydrolase activity"/>
    <property type="evidence" value="ECO:0007669"/>
    <property type="project" value="UniProtKB-KW"/>
</dbReference>
<evidence type="ECO:0000256" key="7">
    <source>
        <dbReference type="ARBA" id="ARBA00022840"/>
    </source>
</evidence>
<evidence type="ECO:0000256" key="11">
    <source>
        <dbReference type="NCBIfam" id="TIGR00665"/>
    </source>
</evidence>
<evidence type="ECO:0000256" key="3">
    <source>
        <dbReference type="ARBA" id="ARBA00022705"/>
    </source>
</evidence>
<dbReference type="InterPro" id="IPR003593">
    <property type="entry name" value="AAA+_ATPase"/>
</dbReference>
<dbReference type="InterPro" id="IPR007694">
    <property type="entry name" value="DNA_helicase_DnaB-like_C"/>
</dbReference>
<dbReference type="Pfam" id="PF00772">
    <property type="entry name" value="DnaB"/>
    <property type="match status" value="1"/>
</dbReference>
<evidence type="ECO:0000256" key="10">
    <source>
        <dbReference type="ARBA" id="ARBA00048954"/>
    </source>
</evidence>
<dbReference type="InterPro" id="IPR036185">
    <property type="entry name" value="DNA_heli_DnaB-like_N_sf"/>
</dbReference>
<comment type="caution">
    <text evidence="15">The sequence shown here is derived from an EMBL/GenBank/DDBJ whole genome shotgun (WGS) entry which is preliminary data.</text>
</comment>
<feature type="domain" description="SF4 helicase" evidence="14">
    <location>
        <begin position="183"/>
        <end position="478"/>
    </location>
</feature>
<dbReference type="Proteomes" id="UP000823629">
    <property type="component" value="Unassembled WGS sequence"/>
</dbReference>
<keyword evidence="5 12" id="KW-0378">Hydrolase</keyword>
<evidence type="ECO:0000256" key="13">
    <source>
        <dbReference type="SAM" id="MobiDB-lite"/>
    </source>
</evidence>
<proteinExistence type="inferred from homology"/>
<dbReference type="InterPro" id="IPR007692">
    <property type="entry name" value="DNA_helicase_DnaB"/>
</dbReference>
<dbReference type="GO" id="GO:0005524">
    <property type="term" value="F:ATP binding"/>
    <property type="evidence" value="ECO:0007669"/>
    <property type="project" value="UniProtKB-UniRule"/>
</dbReference>
<name>A0A9D9GR99_9BACL</name>